<dbReference type="InterPro" id="IPR013022">
    <property type="entry name" value="Xyl_isomerase-like_TIM-brl"/>
</dbReference>
<dbReference type="KEGG" id="dpi:BN4_12343"/>
<dbReference type="InterPro" id="IPR036237">
    <property type="entry name" value="Xyl_isomerase-like_sf"/>
</dbReference>
<evidence type="ECO:0000313" key="3">
    <source>
        <dbReference type="Proteomes" id="UP000011724"/>
    </source>
</evidence>
<dbReference type="SUPFAM" id="SSF51658">
    <property type="entry name" value="Xylose isomerase-like"/>
    <property type="match status" value="1"/>
</dbReference>
<dbReference type="AlphaFoldDB" id="M1WX81"/>
<dbReference type="OrthoDB" id="5449588at2"/>
<reference evidence="3" key="2">
    <citation type="journal article" date="2013" name="Stand. Genomic Sci.">
        <title>Complete genome sequence of Desulfocapsa sulfexigens, a marine deltaproteobacterium specialized in disproportionating inorganic sulfur compounds.</title>
        <authorList>
            <person name="Finster K.W."/>
            <person name="Kjeldsen K.U."/>
            <person name="Kube M."/>
            <person name="Reinhardt R."/>
            <person name="Mussmann M."/>
            <person name="Amann R."/>
            <person name="Schreiber L."/>
        </authorList>
    </citation>
    <scope>NUCLEOTIDE SEQUENCE [LARGE SCALE GENOMIC DNA]</scope>
    <source>
        <strain evidence="3">DSM 10523 / SB164P1</strain>
    </source>
</reference>
<dbReference type="eggNOG" id="COG1082">
    <property type="taxonomic scope" value="Bacteria"/>
</dbReference>
<dbReference type="PATRIC" id="fig|879567.3.peg.2497"/>
<organism evidence="2 3">
    <name type="scientific">Pseudodesulfovibrio piezophilus (strain DSM 21447 / JCM 15486 / C1TLV30)</name>
    <name type="common">Desulfovibrio piezophilus</name>
    <dbReference type="NCBI Taxonomy" id="1322246"/>
    <lineage>
        <taxon>Bacteria</taxon>
        <taxon>Pseudomonadati</taxon>
        <taxon>Thermodesulfobacteriota</taxon>
        <taxon>Desulfovibrionia</taxon>
        <taxon>Desulfovibrionales</taxon>
        <taxon>Desulfovibrionaceae</taxon>
    </lineage>
</organism>
<protein>
    <submittedName>
        <fullName evidence="2">Xylose isomerase domain protein TIM barrel</fullName>
    </submittedName>
</protein>
<dbReference type="Gene3D" id="3.20.20.150">
    <property type="entry name" value="Divalent-metal-dependent TIM barrel enzymes"/>
    <property type="match status" value="1"/>
</dbReference>
<dbReference type="HOGENOM" id="CLU_085089_0_0_7"/>
<dbReference type="Proteomes" id="UP000011724">
    <property type="component" value="Chromosome"/>
</dbReference>
<dbReference type="InterPro" id="IPR050312">
    <property type="entry name" value="IolE/XylAMocC-like"/>
</dbReference>
<keyword evidence="3" id="KW-1185">Reference proteome</keyword>
<dbReference type="PANTHER" id="PTHR12110">
    <property type="entry name" value="HYDROXYPYRUVATE ISOMERASE"/>
    <property type="match status" value="1"/>
</dbReference>
<dbReference type="EMBL" id="FO203427">
    <property type="protein sequence ID" value="CCH49578.1"/>
    <property type="molecule type" value="Genomic_DNA"/>
</dbReference>
<proteinExistence type="predicted"/>
<evidence type="ECO:0000259" key="1">
    <source>
        <dbReference type="Pfam" id="PF01261"/>
    </source>
</evidence>
<evidence type="ECO:0000313" key="2">
    <source>
        <dbReference type="EMBL" id="CCH49578.1"/>
    </source>
</evidence>
<dbReference type="GO" id="GO:0016853">
    <property type="term" value="F:isomerase activity"/>
    <property type="evidence" value="ECO:0007669"/>
    <property type="project" value="UniProtKB-KW"/>
</dbReference>
<feature type="domain" description="Xylose isomerase-like TIM barrel" evidence="1">
    <location>
        <begin position="80"/>
        <end position="244"/>
    </location>
</feature>
<reference evidence="2 3" key="1">
    <citation type="journal article" date="2013" name="PLoS ONE">
        <title>The first genomic and proteomic characterization of a deep-sea sulfate reducer: insights into the piezophilic lifestyle of Desulfovibrio piezophilus.</title>
        <authorList>
            <person name="Pradel N."/>
            <person name="Ji B."/>
            <person name="Gimenez G."/>
            <person name="Talla E."/>
            <person name="Lenoble P."/>
            <person name="Garel M."/>
            <person name="Tamburini C."/>
            <person name="Fourquet P."/>
            <person name="Lebrun R."/>
            <person name="Bertin P."/>
            <person name="Denis Y."/>
            <person name="Pophillat M."/>
            <person name="Barbe V."/>
            <person name="Ollivier B."/>
            <person name="Dolla A."/>
        </authorList>
    </citation>
    <scope>NUCLEOTIDE SEQUENCE [LARGE SCALE GENOMIC DNA]</scope>
    <source>
        <strain evidence="3">DSM 10523 / SB164P1</strain>
    </source>
</reference>
<dbReference type="BioCyc" id="DPIE1322246:BN4_RS11765-MONOMER"/>
<dbReference type="STRING" id="1322246.BN4_12343"/>
<sequence>MDVNSSFRPRPMLLLSSGCLFHLPLRLIARLGRNAGFAGLEVIMNSPRLCHSSELDGVDALLPIKSLHAPFRRWSDWGGHLAAWKATTSLANSLPNVDHITLHPPGTRLANMIANRWFEKAHDLALLLDAKGRVRFSLETMPWVRGSPFGRHPFEQLLELCRDKNVGLTFDVCHMGVSGLNIMDAIGHVPDALLYNVHFSDAKGYTEHLSPGKGDLPLDDFLKHLGKRGYDGYLTLELEPSAFPDDLDASTEILAGMRTHIETRLMRGAKEA</sequence>
<name>M1WX81_PSEP2</name>
<dbReference type="RefSeq" id="WP_015415621.1">
    <property type="nucleotide sequence ID" value="NC_020409.1"/>
</dbReference>
<gene>
    <name evidence="2" type="ordered locus">BN4_12343</name>
</gene>
<dbReference type="PANTHER" id="PTHR12110:SF21">
    <property type="entry name" value="XYLOSE ISOMERASE-LIKE TIM BARREL DOMAIN-CONTAINING PROTEIN"/>
    <property type="match status" value="1"/>
</dbReference>
<keyword evidence="2" id="KW-0413">Isomerase</keyword>
<dbReference type="Pfam" id="PF01261">
    <property type="entry name" value="AP_endonuc_2"/>
    <property type="match status" value="1"/>
</dbReference>
<accession>M1WX81</accession>